<dbReference type="InterPro" id="IPR023213">
    <property type="entry name" value="CAT-like_dom_sf"/>
</dbReference>
<keyword evidence="9 14" id="KW-0012">Acyltransferase</keyword>
<dbReference type="GO" id="GO:0016746">
    <property type="term" value="F:acyltransferase activity"/>
    <property type="evidence" value="ECO:0007669"/>
    <property type="project" value="UniProtKB-KW"/>
</dbReference>
<evidence type="ECO:0000256" key="3">
    <source>
        <dbReference type="ARBA" id="ARBA00001907"/>
    </source>
</evidence>
<reference evidence="14 15" key="1">
    <citation type="submission" date="2019-06" db="EMBL/GenBank/DDBJ databases">
        <authorList>
            <person name="Teng J.L.L."/>
            <person name="Lee H.H."/>
            <person name="Lau S.K.P."/>
            <person name="Woo P.C.Y."/>
        </authorList>
    </citation>
    <scope>NUCLEOTIDE SEQUENCE [LARGE SCALE GENOMIC DNA]</scope>
    <source>
        <strain evidence="14 15">HKU70</strain>
    </source>
</reference>
<keyword evidence="7" id="KW-0443">Lipid metabolism</keyword>
<evidence type="ECO:0000256" key="2">
    <source>
        <dbReference type="ARBA" id="ARBA00000625"/>
    </source>
</evidence>
<dbReference type="Proteomes" id="UP000319792">
    <property type="component" value="Unassembled WGS sequence"/>
</dbReference>
<comment type="similarity">
    <text evidence="4">Belongs to the acyltransferase PapA5 family.</text>
</comment>
<evidence type="ECO:0000256" key="10">
    <source>
        <dbReference type="ARBA" id="ARBA00030465"/>
    </source>
</evidence>
<dbReference type="AlphaFoldDB" id="A0A5C5RUS6"/>
<evidence type="ECO:0000256" key="7">
    <source>
        <dbReference type="ARBA" id="ARBA00022516"/>
    </source>
</evidence>
<dbReference type="SUPFAM" id="SSF52777">
    <property type="entry name" value="CoA-dependent acyltransferases"/>
    <property type="match status" value="2"/>
</dbReference>
<feature type="domain" description="Phthiocerol/phthiodiolone dimycocerosyl transferase C-terminal" evidence="13">
    <location>
        <begin position="189"/>
        <end position="386"/>
    </location>
</feature>
<proteinExistence type="inferred from homology"/>
<evidence type="ECO:0000256" key="11">
    <source>
        <dbReference type="ARBA" id="ARBA00032317"/>
    </source>
</evidence>
<dbReference type="RefSeq" id="WP_146431298.1">
    <property type="nucleotide sequence ID" value="NZ_VIGV01000001.1"/>
</dbReference>
<dbReference type="Gene3D" id="3.30.559.10">
    <property type="entry name" value="Chloramphenicol acetyltransferase-like domain"/>
    <property type="match status" value="1"/>
</dbReference>
<name>A0A5C5RUS6_9ACTN</name>
<dbReference type="Pfam" id="PF16911">
    <property type="entry name" value="PapA_C"/>
    <property type="match status" value="1"/>
</dbReference>
<dbReference type="OrthoDB" id="3318646at2"/>
<reference evidence="14 15" key="2">
    <citation type="submission" date="2019-08" db="EMBL/GenBank/DDBJ databases">
        <title>Tsukamurella conjunctivitidis sp. nov., Tsukamurella assacharolytica sp. nov. and Tsukamurella sputae sp. nov. isolated from patients with conjunctivitis, bacteraemia (lymphoma) and respiratory infection (sputum) in Hong Kong.</title>
        <authorList>
            <person name="Fok K.M.N."/>
            <person name="Fong J.Y.H."/>
        </authorList>
    </citation>
    <scope>NUCLEOTIDE SEQUENCE [LARGE SCALE GENOMIC DNA]</scope>
    <source>
        <strain evidence="14 15">HKU70</strain>
    </source>
</reference>
<comment type="caution">
    <text evidence="14">The sequence shown here is derived from an EMBL/GenBank/DDBJ whole genome shotgun (WGS) entry which is preliminary data.</text>
</comment>
<evidence type="ECO:0000256" key="8">
    <source>
        <dbReference type="ARBA" id="ARBA00022679"/>
    </source>
</evidence>
<comment type="catalytic activity">
    <reaction evidence="1">
        <text>2 a mycocerosyl-[mycocerosic acid synthase] + a phthiocerol = a dimycocerosyl phthiocerol + 2 holo-[mycocerosic acid synthase].</text>
        <dbReference type="EC" id="2.3.1.282"/>
    </reaction>
</comment>
<comment type="catalytic activity">
    <reaction evidence="2">
        <text>2 a mycocerosyl-[mycocerosic acid synthase] + a phenolphthiocerol = a dimycocerosyl phenolphthiocerol + 2 holo-[mycocerosic acid synthase].</text>
        <dbReference type="EC" id="2.3.1.282"/>
    </reaction>
</comment>
<dbReference type="EC" id="2.3.1.282" evidence="5"/>
<accession>A0A5C5RUS6</accession>
<evidence type="ECO:0000256" key="5">
    <source>
        <dbReference type="ARBA" id="ARBA00012866"/>
    </source>
</evidence>
<organism evidence="14 15">
    <name type="scientific">Tsukamurella sputi</name>
    <dbReference type="NCBI Taxonomy" id="2591848"/>
    <lineage>
        <taxon>Bacteria</taxon>
        <taxon>Bacillati</taxon>
        <taxon>Actinomycetota</taxon>
        <taxon>Actinomycetes</taxon>
        <taxon>Mycobacteriales</taxon>
        <taxon>Tsukamurellaceae</taxon>
        <taxon>Tsukamurella</taxon>
    </lineage>
</organism>
<keyword evidence="8 14" id="KW-0808">Transferase</keyword>
<evidence type="ECO:0000256" key="6">
    <source>
        <dbReference type="ARBA" id="ARBA00013449"/>
    </source>
</evidence>
<gene>
    <name evidence="14" type="ORF">FK268_03980</name>
</gene>
<dbReference type="EMBL" id="VIGV01000001">
    <property type="protein sequence ID" value="TWS26402.1"/>
    <property type="molecule type" value="Genomic_DNA"/>
</dbReference>
<keyword evidence="7" id="KW-0444">Lipid biosynthesis</keyword>
<protein>
    <recommendedName>
        <fullName evidence="6">Phthiocerol/phthiodiolone dimycocerosyl transferase</fullName>
        <ecNumber evidence="5">2.3.1.282</ecNumber>
    </recommendedName>
    <alternativeName>
        <fullName evidence="12">Acyltransferase PapA5</fullName>
    </alternativeName>
    <alternativeName>
        <fullName evidence="10">Phthiocerol/phthiodiolone O-acyltransferase</fullName>
    </alternativeName>
    <alternativeName>
        <fullName evidence="11">Polyketide synthase-associated protein A5</fullName>
    </alternativeName>
</protein>
<dbReference type="Gene3D" id="3.30.559.30">
    <property type="entry name" value="Nonribosomal peptide synthetase, condensation domain"/>
    <property type="match status" value="1"/>
</dbReference>
<dbReference type="InterPro" id="IPR031641">
    <property type="entry name" value="PapA_C"/>
</dbReference>
<comment type="catalytic activity">
    <reaction evidence="3">
        <text>2 a mycocerosyl-[mycocerosic acid synthase] + a phthiodiolone = a dimycocerosyl phthiodiolone + 2 holo-[mycocerosic acid synthase].</text>
        <dbReference type="EC" id="2.3.1.282"/>
    </reaction>
</comment>
<evidence type="ECO:0000256" key="4">
    <source>
        <dbReference type="ARBA" id="ARBA00006558"/>
    </source>
</evidence>
<evidence type="ECO:0000313" key="15">
    <source>
        <dbReference type="Proteomes" id="UP000319792"/>
    </source>
</evidence>
<evidence type="ECO:0000256" key="12">
    <source>
        <dbReference type="ARBA" id="ARBA00033407"/>
    </source>
</evidence>
<keyword evidence="15" id="KW-1185">Reference proteome</keyword>
<evidence type="ECO:0000256" key="9">
    <source>
        <dbReference type="ARBA" id="ARBA00023315"/>
    </source>
</evidence>
<evidence type="ECO:0000259" key="13">
    <source>
        <dbReference type="Pfam" id="PF16911"/>
    </source>
</evidence>
<evidence type="ECO:0000313" key="14">
    <source>
        <dbReference type="EMBL" id="TWS26402.1"/>
    </source>
</evidence>
<evidence type="ECO:0000256" key="1">
    <source>
        <dbReference type="ARBA" id="ARBA00000026"/>
    </source>
</evidence>
<sequence>MPRRSLTPLEIPYVLTGTTSSGSFVVRGPVVADRLAGAFASLRREHPVLAGRIEPHAFGFDLVAPDSPPEQEAAPIRVELRPFAPGDVRLGVDVENAVSALQLVSDGDLHRVTLGVSHAVADGAHALYLNLRLWELYSGAEAAPPADLPAAPTDLAERVGAAGAPAEHATVAVRSTAAIPTAEDVDGGDFAFERIRLDAAATEALRRRAKEAGLSVHGLLAGVIVAAERAEQDFPADEAVPMAVFSPVDLRARAEPPVAAAAVTNFAGSSTVPVAVRGDTAPEEIGRVVLERLRVDLADGTVVAALTGTAPVTVTGGVPVRLSNIGAVPAPSTPAGVTALDFHTSSEVDIERVRTLVRAAPPEALAPLVGLHHHALTFDGRLSIELRHAPGTLPPATVRRIRDRIEAGLLATGVAA</sequence>